<reference evidence="3" key="3">
    <citation type="submission" date="2020-10" db="UniProtKB">
        <authorList>
            <consortium name="WormBaseParasite"/>
        </authorList>
    </citation>
    <scope>IDENTIFICATION</scope>
</reference>
<protein>
    <submittedName>
        <fullName evidence="1 3">Uncharacterized protein</fullName>
    </submittedName>
</protein>
<sequence length="86" mass="9144">MTIHTADHIAAPLRTVKHRASPIAVPAQMATNTSFHTGAPPQTALQLSTQVSINSIDCKGNGICKLAKPYTLKSVTIDASKRSCQM</sequence>
<dbReference type="EMBL" id="LK028633">
    <property type="protein sequence ID" value="CDS24874.1"/>
    <property type="molecule type" value="Genomic_DNA"/>
</dbReference>
<organism evidence="1">
    <name type="scientific">Echinococcus granulosus</name>
    <name type="common">Hydatid tapeworm</name>
    <dbReference type="NCBI Taxonomy" id="6210"/>
    <lineage>
        <taxon>Eukaryota</taxon>
        <taxon>Metazoa</taxon>
        <taxon>Spiralia</taxon>
        <taxon>Lophotrochozoa</taxon>
        <taxon>Platyhelminthes</taxon>
        <taxon>Cestoda</taxon>
        <taxon>Eucestoda</taxon>
        <taxon>Cyclophyllidea</taxon>
        <taxon>Taeniidae</taxon>
        <taxon>Echinococcus</taxon>
        <taxon>Echinococcus granulosus group</taxon>
    </lineage>
</organism>
<dbReference type="WBParaSite" id="EgrG_000409000">
    <property type="protein sequence ID" value="EgrG_000409000"/>
    <property type="gene ID" value="EgrG_000409000"/>
</dbReference>
<evidence type="ECO:0000313" key="1">
    <source>
        <dbReference type="EMBL" id="CDS24874.1"/>
    </source>
</evidence>
<reference evidence="1 2" key="1">
    <citation type="journal article" date="2013" name="Nature">
        <title>The genomes of four tapeworm species reveal adaptations to parasitism.</title>
        <authorList>
            <person name="Tsai I.J."/>
            <person name="Zarowiecki M."/>
            <person name="Holroyd N."/>
            <person name="Garciarrubio A."/>
            <person name="Sanchez-Flores A."/>
            <person name="Brooks K.L."/>
            <person name="Tracey A."/>
            <person name="Bobes R.J."/>
            <person name="Fragoso G."/>
            <person name="Sciutto E."/>
            <person name="Aslett M."/>
            <person name="Beasley H."/>
            <person name="Bennett H.M."/>
            <person name="Cai J."/>
            <person name="Camicia F."/>
            <person name="Clark R."/>
            <person name="Cucher M."/>
            <person name="De Silva N."/>
            <person name="Day T.A."/>
            <person name="Deplazes P."/>
            <person name="Estrada K."/>
            <person name="Fernandez C."/>
            <person name="Holland P.W."/>
            <person name="Hou J."/>
            <person name="Hu S."/>
            <person name="Huckvale T."/>
            <person name="Hung S.S."/>
            <person name="Kamenetzky L."/>
            <person name="Keane J.A."/>
            <person name="Kiss F."/>
            <person name="Koziol U."/>
            <person name="Lambert O."/>
            <person name="Liu K."/>
            <person name="Luo X."/>
            <person name="Luo Y."/>
            <person name="Macchiaroli N."/>
            <person name="Nichol S."/>
            <person name="Paps J."/>
            <person name="Parkinson J."/>
            <person name="Pouchkina-Stantcheva N."/>
            <person name="Riddiford N."/>
            <person name="Rosenzvit M."/>
            <person name="Salinas G."/>
            <person name="Wasmuth J.D."/>
            <person name="Zamanian M."/>
            <person name="Zheng Y."/>
            <person name="Cai X."/>
            <person name="Soberon X."/>
            <person name="Olson P.D."/>
            <person name="Laclette J.P."/>
            <person name="Brehm K."/>
            <person name="Berriman M."/>
            <person name="Garciarrubio A."/>
            <person name="Bobes R.J."/>
            <person name="Fragoso G."/>
            <person name="Sanchez-Flores A."/>
            <person name="Estrada K."/>
            <person name="Cevallos M.A."/>
            <person name="Morett E."/>
            <person name="Gonzalez V."/>
            <person name="Portillo T."/>
            <person name="Ochoa-Leyva A."/>
            <person name="Jose M.V."/>
            <person name="Sciutto E."/>
            <person name="Landa A."/>
            <person name="Jimenez L."/>
            <person name="Valdes V."/>
            <person name="Carrero J.C."/>
            <person name="Larralde C."/>
            <person name="Morales-Montor J."/>
            <person name="Limon-Lason J."/>
            <person name="Soberon X."/>
            <person name="Laclette J.P."/>
        </authorList>
    </citation>
    <scope>NUCLEOTIDE SEQUENCE [LARGE SCALE GENOMIC DNA]</scope>
</reference>
<name>A0A068WYH5_ECHGR</name>
<dbReference type="Proteomes" id="UP000492820">
    <property type="component" value="Unassembled WGS sequence"/>
</dbReference>
<evidence type="ECO:0000313" key="2">
    <source>
        <dbReference type="Proteomes" id="UP000492820"/>
    </source>
</evidence>
<gene>
    <name evidence="1" type="ORF">EgrG_000409000</name>
</gene>
<reference evidence="1" key="2">
    <citation type="submission" date="2014-06" db="EMBL/GenBank/DDBJ databases">
        <authorList>
            <person name="Aslett M."/>
        </authorList>
    </citation>
    <scope>NUCLEOTIDE SEQUENCE</scope>
</reference>
<proteinExistence type="predicted"/>
<evidence type="ECO:0000313" key="3">
    <source>
        <dbReference type="WBParaSite" id="EgrG_000409000"/>
    </source>
</evidence>
<dbReference type="AlphaFoldDB" id="A0A068WYH5"/>
<accession>A0A068WYH5</accession>